<comment type="caution">
    <text evidence="3">The sequence shown here is derived from an EMBL/GenBank/DDBJ whole genome shotgun (WGS) entry which is preliminary data.</text>
</comment>
<dbReference type="Pfam" id="PF08534">
    <property type="entry name" value="Redoxin"/>
    <property type="match status" value="1"/>
</dbReference>
<dbReference type="Proteomes" id="UP000323632">
    <property type="component" value="Unassembled WGS sequence"/>
</dbReference>
<dbReference type="PROSITE" id="PS51352">
    <property type="entry name" value="THIOREDOXIN_2"/>
    <property type="match status" value="1"/>
</dbReference>
<dbReference type="GO" id="GO:0016491">
    <property type="term" value="F:oxidoreductase activity"/>
    <property type="evidence" value="ECO:0007669"/>
    <property type="project" value="InterPro"/>
</dbReference>
<dbReference type="InterPro" id="IPR036249">
    <property type="entry name" value="Thioredoxin-like_sf"/>
</dbReference>
<evidence type="ECO:0000259" key="2">
    <source>
        <dbReference type="PROSITE" id="PS51352"/>
    </source>
</evidence>
<dbReference type="RefSeq" id="WP_150031465.1">
    <property type="nucleotide sequence ID" value="NZ_VWSH01000001.1"/>
</dbReference>
<dbReference type="EMBL" id="VWSH01000001">
    <property type="protein sequence ID" value="KAA5536888.1"/>
    <property type="molecule type" value="Genomic_DNA"/>
</dbReference>
<dbReference type="PANTHER" id="PTHR43640:SF1">
    <property type="entry name" value="THIOREDOXIN-DEPENDENT PEROXIREDOXIN"/>
    <property type="match status" value="1"/>
</dbReference>
<gene>
    <name evidence="3" type="ORF">F0919_04235</name>
</gene>
<dbReference type="SUPFAM" id="SSF52833">
    <property type="entry name" value="Thioredoxin-like"/>
    <property type="match status" value="1"/>
</dbReference>
<reference evidence="3 4" key="1">
    <citation type="submission" date="2019-09" db="EMBL/GenBank/DDBJ databases">
        <title>Genome sequence and assembly of Taibaiella sp.</title>
        <authorList>
            <person name="Chhetri G."/>
        </authorList>
    </citation>
    <scope>NUCLEOTIDE SEQUENCE [LARGE SCALE GENOMIC DNA]</scope>
    <source>
        <strain evidence="3 4">KVB11</strain>
    </source>
</reference>
<dbReference type="InterPro" id="IPR047262">
    <property type="entry name" value="PRX-like1"/>
</dbReference>
<evidence type="ECO:0000313" key="4">
    <source>
        <dbReference type="Proteomes" id="UP000323632"/>
    </source>
</evidence>
<organism evidence="3 4">
    <name type="scientific">Taibaiella lutea</name>
    <dbReference type="NCBI Taxonomy" id="2608001"/>
    <lineage>
        <taxon>Bacteria</taxon>
        <taxon>Pseudomonadati</taxon>
        <taxon>Bacteroidota</taxon>
        <taxon>Chitinophagia</taxon>
        <taxon>Chitinophagales</taxon>
        <taxon>Chitinophagaceae</taxon>
        <taxon>Taibaiella</taxon>
    </lineage>
</organism>
<accession>A0A5M6CNT6</accession>
<evidence type="ECO:0000256" key="1">
    <source>
        <dbReference type="SAM" id="SignalP"/>
    </source>
</evidence>
<dbReference type="Gene3D" id="3.40.30.10">
    <property type="entry name" value="Glutaredoxin"/>
    <property type="match status" value="1"/>
</dbReference>
<feature type="signal peptide" evidence="1">
    <location>
        <begin position="1"/>
        <end position="19"/>
    </location>
</feature>
<dbReference type="PANTHER" id="PTHR43640">
    <property type="entry name" value="OS07G0260300 PROTEIN"/>
    <property type="match status" value="1"/>
</dbReference>
<dbReference type="InterPro" id="IPR013740">
    <property type="entry name" value="Redoxin"/>
</dbReference>
<name>A0A5M6CNT6_9BACT</name>
<proteinExistence type="predicted"/>
<dbReference type="InterPro" id="IPR013766">
    <property type="entry name" value="Thioredoxin_domain"/>
</dbReference>
<evidence type="ECO:0000313" key="3">
    <source>
        <dbReference type="EMBL" id="KAA5536888.1"/>
    </source>
</evidence>
<sequence>MKKILSLFLAAGISMATFAQEKSMPIGTKLPAEGYQTTNVFDGKIMHLPDVKTEKGLLVVFTCNTCPFVIRNIERTGQVLKYAHEKGLGVVFINSNEAQRNDADAVKSMIKFGKEHNYPNYLVDKKSALADIFGASHTPEVYLFNGAQALVYKGAMDDNPANPSEAKIMYLKNAIDNLLAGKAIDPAETKSVGCSIKRLN</sequence>
<feature type="domain" description="Thioredoxin" evidence="2">
    <location>
        <begin position="24"/>
        <end position="180"/>
    </location>
</feature>
<dbReference type="AlphaFoldDB" id="A0A5M6CNT6"/>
<keyword evidence="4" id="KW-1185">Reference proteome</keyword>
<keyword evidence="1" id="KW-0732">Signal</keyword>
<feature type="chain" id="PRO_5024446342" evidence="1">
    <location>
        <begin position="20"/>
        <end position="200"/>
    </location>
</feature>
<protein>
    <submittedName>
        <fullName evidence="3">Redoxin family protein</fullName>
    </submittedName>
</protein>